<feature type="transmembrane region" description="Helical" evidence="2">
    <location>
        <begin position="130"/>
        <end position="147"/>
    </location>
</feature>
<feature type="transmembrane region" description="Helical" evidence="2">
    <location>
        <begin position="90"/>
        <end position="110"/>
    </location>
</feature>
<accession>A0A830HAC3</accession>
<proteinExistence type="predicted"/>
<dbReference type="Pfam" id="PF06966">
    <property type="entry name" value="DUF1295"/>
    <property type="match status" value="1"/>
</dbReference>
<keyword evidence="4" id="KW-1185">Reference proteome</keyword>
<comment type="caution">
    <text evidence="3">The sequence shown here is derived from an EMBL/GenBank/DDBJ whole genome shotgun (WGS) entry which is preliminary data.</text>
</comment>
<organism evidence="3 4">
    <name type="scientific">Pycnococcus provasolii</name>
    <dbReference type="NCBI Taxonomy" id="41880"/>
    <lineage>
        <taxon>Eukaryota</taxon>
        <taxon>Viridiplantae</taxon>
        <taxon>Chlorophyta</taxon>
        <taxon>Pseudoscourfieldiophyceae</taxon>
        <taxon>Pseudoscourfieldiales</taxon>
        <taxon>Pycnococcaceae</taxon>
        <taxon>Pycnococcus</taxon>
    </lineage>
</organism>
<evidence type="ECO:0000256" key="1">
    <source>
        <dbReference type="SAM" id="MobiDB-lite"/>
    </source>
</evidence>
<evidence type="ECO:0000256" key="2">
    <source>
        <dbReference type="SAM" id="Phobius"/>
    </source>
</evidence>
<dbReference type="Gene3D" id="1.20.120.1630">
    <property type="match status" value="1"/>
</dbReference>
<protein>
    <recommendedName>
        <fullName evidence="5">Steroid 5-alpha reductase C-terminal domain-containing protein</fullName>
    </recommendedName>
</protein>
<sequence length="271" mass="29568">MSSSLHARHGSANSAFSTFSSSSVVAPPPAPEGNGPREGPAPSAFDALGRLASFPPGQTSLGRLLEVHKALWLPAGFAAMAFTGNWGMRPALMTGLFGAYGIVWVLKSNIYPDLGFYNTEKSRIKGAVDYAVKFAMIGVYFLYPYLAAANTATLHPLAAAASTLGFCLGGFFHWAGDAQRYFELKYNPNHLITDGFQSHVRHPSYLGEILMWLSLTTLSGPLNPMSWLPVAWLSMITLAVGIPEKEKSLSRYGKKFEEWRARVPALIPRLW</sequence>
<feature type="transmembrane region" description="Helical" evidence="2">
    <location>
        <begin position="154"/>
        <end position="175"/>
    </location>
</feature>
<dbReference type="InterPro" id="IPR010721">
    <property type="entry name" value="UstE-like"/>
</dbReference>
<evidence type="ECO:0000313" key="4">
    <source>
        <dbReference type="Proteomes" id="UP000660262"/>
    </source>
</evidence>
<reference evidence="3" key="1">
    <citation type="submission" date="2020-10" db="EMBL/GenBank/DDBJ databases">
        <title>Unveiling of a novel bifunctional photoreceptor, Dualchrome1, isolated from a cosmopolitan green alga.</title>
        <authorList>
            <person name="Suzuki S."/>
            <person name="Kawachi M."/>
        </authorList>
    </citation>
    <scope>NUCLEOTIDE SEQUENCE</scope>
    <source>
        <strain evidence="3">NIES 2893</strain>
    </source>
</reference>
<evidence type="ECO:0000313" key="3">
    <source>
        <dbReference type="EMBL" id="GHP02880.1"/>
    </source>
</evidence>
<name>A0A830HAC3_9CHLO</name>
<feature type="region of interest" description="Disordered" evidence="1">
    <location>
        <begin position="19"/>
        <end position="41"/>
    </location>
</feature>
<dbReference type="EMBL" id="BNJQ01000004">
    <property type="protein sequence ID" value="GHP02880.1"/>
    <property type="molecule type" value="Genomic_DNA"/>
</dbReference>
<keyword evidence="2" id="KW-0812">Transmembrane</keyword>
<dbReference type="Proteomes" id="UP000660262">
    <property type="component" value="Unassembled WGS sequence"/>
</dbReference>
<dbReference type="OrthoDB" id="67965at2759"/>
<keyword evidence="2" id="KW-1133">Transmembrane helix</keyword>
<dbReference type="AlphaFoldDB" id="A0A830HAC3"/>
<keyword evidence="2" id="KW-0472">Membrane</keyword>
<gene>
    <name evidence="3" type="ORF">PPROV_000163500</name>
</gene>
<evidence type="ECO:0008006" key="5">
    <source>
        <dbReference type="Google" id="ProtNLM"/>
    </source>
</evidence>